<comment type="subunit">
    <text evidence="4">Homodimer.</text>
</comment>
<dbReference type="AlphaFoldDB" id="A0A840AU21"/>
<dbReference type="Gene3D" id="3.30.70.660">
    <property type="entry name" value="Pseudouridine synthase I, catalytic domain, C-terminal subdomain"/>
    <property type="match status" value="1"/>
</dbReference>
<reference evidence="9 10" key="1">
    <citation type="submission" date="2020-08" db="EMBL/GenBank/DDBJ databases">
        <title>Genomic Encyclopedia of Type Strains, Phase IV (KMG-IV): sequencing the most valuable type-strain genomes for metagenomic binning, comparative biology and taxonomic classification.</title>
        <authorList>
            <person name="Goeker M."/>
        </authorList>
    </citation>
    <scope>NUCLEOTIDE SEQUENCE [LARGE SCALE GENOMIC DNA]</scope>
    <source>
        <strain evidence="9 10">DSM 25966</strain>
    </source>
</reference>
<comment type="function">
    <text evidence="4">Formation of pseudouridine at positions 38, 39 and 40 in the anticodon stem and loop of transfer RNAs.</text>
</comment>
<proteinExistence type="inferred from homology"/>
<feature type="active site" description="Nucleophile" evidence="4 5">
    <location>
        <position position="52"/>
    </location>
</feature>
<comment type="similarity">
    <text evidence="1 4 7">Belongs to the tRNA pseudouridine synthase TruA family.</text>
</comment>
<comment type="catalytic activity">
    <reaction evidence="4 7">
        <text>uridine(38/39/40) in tRNA = pseudouridine(38/39/40) in tRNA</text>
        <dbReference type="Rhea" id="RHEA:22376"/>
        <dbReference type="Rhea" id="RHEA-COMP:10085"/>
        <dbReference type="Rhea" id="RHEA-COMP:10087"/>
        <dbReference type="ChEBI" id="CHEBI:65314"/>
        <dbReference type="ChEBI" id="CHEBI:65315"/>
        <dbReference type="EC" id="5.4.99.12"/>
    </reaction>
</comment>
<dbReference type="CDD" id="cd02570">
    <property type="entry name" value="PseudoU_synth_EcTruA"/>
    <property type="match status" value="1"/>
</dbReference>
<comment type="caution">
    <text evidence="4">Lacks conserved residue(s) required for the propagation of feature annotation.</text>
</comment>
<dbReference type="InterPro" id="IPR020094">
    <property type="entry name" value="TruA/RsuA/RluB/E/F_N"/>
</dbReference>
<dbReference type="NCBIfam" id="TIGR00071">
    <property type="entry name" value="hisT_truA"/>
    <property type="match status" value="1"/>
</dbReference>
<dbReference type="PIRSF" id="PIRSF001430">
    <property type="entry name" value="tRNA_psdUrid_synth"/>
    <property type="match status" value="1"/>
</dbReference>
<keyword evidence="3 4" id="KW-0413">Isomerase</keyword>
<dbReference type="GO" id="GO:0031119">
    <property type="term" value="P:tRNA pseudouridine synthesis"/>
    <property type="evidence" value="ECO:0007669"/>
    <property type="project" value="UniProtKB-UniRule"/>
</dbReference>
<protein>
    <recommendedName>
        <fullName evidence="4">tRNA pseudouridine synthase A</fullName>
        <ecNumber evidence="4">5.4.99.12</ecNumber>
    </recommendedName>
    <alternativeName>
        <fullName evidence="4">tRNA pseudouridine(38-40) synthase</fullName>
    </alternativeName>
    <alternativeName>
        <fullName evidence="4">tRNA pseudouridylate synthase I</fullName>
    </alternativeName>
    <alternativeName>
        <fullName evidence="4">tRNA-uridine isomerase I</fullName>
    </alternativeName>
</protein>
<dbReference type="HAMAP" id="MF_00171">
    <property type="entry name" value="TruA"/>
    <property type="match status" value="1"/>
</dbReference>
<organism evidence="9 10">
    <name type="scientific">Kaistia hirudinis</name>
    <dbReference type="NCBI Taxonomy" id="1293440"/>
    <lineage>
        <taxon>Bacteria</taxon>
        <taxon>Pseudomonadati</taxon>
        <taxon>Pseudomonadota</taxon>
        <taxon>Alphaproteobacteria</taxon>
        <taxon>Hyphomicrobiales</taxon>
        <taxon>Kaistiaceae</taxon>
        <taxon>Kaistia</taxon>
    </lineage>
</organism>
<evidence type="ECO:0000259" key="8">
    <source>
        <dbReference type="Pfam" id="PF01416"/>
    </source>
</evidence>
<dbReference type="InterPro" id="IPR020097">
    <property type="entry name" value="PsdUridine_synth_TruA_a/b_dom"/>
</dbReference>
<evidence type="ECO:0000313" key="9">
    <source>
        <dbReference type="EMBL" id="MBB3932688.1"/>
    </source>
</evidence>
<keyword evidence="10" id="KW-1185">Reference proteome</keyword>
<feature type="domain" description="Pseudouridine synthase I TruA alpha/beta" evidence="8">
    <location>
        <begin position="8"/>
        <end position="101"/>
    </location>
</feature>
<evidence type="ECO:0000256" key="2">
    <source>
        <dbReference type="ARBA" id="ARBA00022694"/>
    </source>
</evidence>
<evidence type="ECO:0000256" key="3">
    <source>
        <dbReference type="ARBA" id="ARBA00023235"/>
    </source>
</evidence>
<keyword evidence="2 4" id="KW-0819">tRNA processing</keyword>
<dbReference type="GO" id="GO:0003723">
    <property type="term" value="F:RNA binding"/>
    <property type="evidence" value="ECO:0007669"/>
    <property type="project" value="InterPro"/>
</dbReference>
<dbReference type="Gene3D" id="3.30.70.580">
    <property type="entry name" value="Pseudouridine synthase I, catalytic domain, N-terminal subdomain"/>
    <property type="match status" value="1"/>
</dbReference>
<accession>A0A840AU21</accession>
<dbReference type="InterPro" id="IPR020103">
    <property type="entry name" value="PsdUridine_synth_cat_dom_sf"/>
</dbReference>
<evidence type="ECO:0000256" key="5">
    <source>
        <dbReference type="PIRSR" id="PIRSR001430-1"/>
    </source>
</evidence>
<dbReference type="GO" id="GO:0160147">
    <property type="term" value="F:tRNA pseudouridine(38-40) synthase activity"/>
    <property type="evidence" value="ECO:0007669"/>
    <property type="project" value="UniProtKB-EC"/>
</dbReference>
<dbReference type="PANTHER" id="PTHR11142:SF0">
    <property type="entry name" value="TRNA PSEUDOURIDINE SYNTHASE-LIKE 1"/>
    <property type="match status" value="1"/>
</dbReference>
<dbReference type="EMBL" id="JACIDS010000004">
    <property type="protein sequence ID" value="MBB3932688.1"/>
    <property type="molecule type" value="Genomic_DNA"/>
</dbReference>
<evidence type="ECO:0000256" key="7">
    <source>
        <dbReference type="RuleBase" id="RU003792"/>
    </source>
</evidence>
<gene>
    <name evidence="4" type="primary">truA</name>
    <name evidence="9" type="ORF">GGR25_003746</name>
</gene>
<comment type="caution">
    <text evidence="9">The sequence shown here is derived from an EMBL/GenBank/DDBJ whole genome shotgun (WGS) entry which is preliminary data.</text>
</comment>
<dbReference type="PANTHER" id="PTHR11142">
    <property type="entry name" value="PSEUDOURIDYLATE SYNTHASE"/>
    <property type="match status" value="1"/>
</dbReference>
<evidence type="ECO:0000256" key="6">
    <source>
        <dbReference type="PIRSR" id="PIRSR001430-2"/>
    </source>
</evidence>
<dbReference type="RefSeq" id="WP_183400291.1">
    <property type="nucleotide sequence ID" value="NZ_JACIDS010000004.1"/>
</dbReference>
<evidence type="ECO:0000256" key="1">
    <source>
        <dbReference type="ARBA" id="ARBA00009375"/>
    </source>
</evidence>
<dbReference type="Proteomes" id="UP000553963">
    <property type="component" value="Unassembled WGS sequence"/>
</dbReference>
<name>A0A840AU21_9HYPH</name>
<evidence type="ECO:0000313" key="10">
    <source>
        <dbReference type="Proteomes" id="UP000553963"/>
    </source>
</evidence>
<dbReference type="InterPro" id="IPR020095">
    <property type="entry name" value="PsdUridine_synth_TruA_C"/>
</dbReference>
<sequence length="261" mass="29009">MPRYRILIEYDGTPYSGWQRQANAPSVQQTIEEAIFRFSGEDVPTRGAGRTDTGVHALGQVAHFDLAGPWRGERIRDAMNAQLRPAPIAILEAAEVADSFDARRSATARHYLYRVLDRRAPAAIDISRVWDVRKRLDIDAMQEAANALLGKHDFTTFRSADCQAKSPLKTLDRLDITRSGDEVLFSVSARSFLHNQVRSMVGTLKKVGERKWPVSAVAEVLEARDRKACGPVAPPGGLYLMRVDYGSRAEQAVDEADEDEA</sequence>
<feature type="binding site" evidence="4 6">
    <location>
        <position position="111"/>
    </location>
    <ligand>
        <name>substrate</name>
    </ligand>
</feature>
<dbReference type="EC" id="5.4.99.12" evidence="4"/>
<dbReference type="InterPro" id="IPR001406">
    <property type="entry name" value="PsdUridine_synth_TruA"/>
</dbReference>
<dbReference type="FunFam" id="3.30.70.580:FF:000001">
    <property type="entry name" value="tRNA pseudouridine synthase A"/>
    <property type="match status" value="1"/>
</dbReference>
<dbReference type="SUPFAM" id="SSF55120">
    <property type="entry name" value="Pseudouridine synthase"/>
    <property type="match status" value="1"/>
</dbReference>
<dbReference type="Pfam" id="PF01416">
    <property type="entry name" value="PseudoU_synth_1"/>
    <property type="match status" value="2"/>
</dbReference>
<evidence type="ECO:0000256" key="4">
    <source>
        <dbReference type="HAMAP-Rule" id="MF_00171"/>
    </source>
</evidence>
<feature type="domain" description="Pseudouridine synthase I TruA alpha/beta" evidence="8">
    <location>
        <begin position="144"/>
        <end position="245"/>
    </location>
</feature>